<feature type="region of interest" description="Disordered" evidence="1">
    <location>
        <begin position="23"/>
        <end position="72"/>
    </location>
</feature>
<dbReference type="EMBL" id="CAWUFR010000038">
    <property type="protein sequence ID" value="CAK6959210.1"/>
    <property type="molecule type" value="Genomic_DNA"/>
</dbReference>
<feature type="compositionally biased region" description="Polar residues" evidence="1">
    <location>
        <begin position="197"/>
        <end position="208"/>
    </location>
</feature>
<dbReference type="PANTHER" id="PTHR47743:SF1">
    <property type="entry name" value="CRACD-LIKE PROTEIN"/>
    <property type="match status" value="1"/>
</dbReference>
<feature type="region of interest" description="Disordered" evidence="1">
    <location>
        <begin position="731"/>
        <end position="761"/>
    </location>
</feature>
<keyword evidence="4" id="KW-1185">Reference proteome</keyword>
<feature type="compositionally biased region" description="Basic and acidic residues" evidence="1">
    <location>
        <begin position="614"/>
        <end position="626"/>
    </location>
</feature>
<gene>
    <name evidence="3" type="ORF">FSCOSCO3_A029000</name>
</gene>
<feature type="compositionally biased region" description="Basic residues" evidence="1">
    <location>
        <begin position="31"/>
        <end position="50"/>
    </location>
</feature>
<feature type="region of interest" description="Disordered" evidence="1">
    <location>
        <begin position="574"/>
        <end position="682"/>
    </location>
</feature>
<feature type="compositionally biased region" description="Polar residues" evidence="1">
    <location>
        <begin position="320"/>
        <end position="338"/>
    </location>
</feature>
<feature type="compositionally biased region" description="Polar residues" evidence="1">
    <location>
        <begin position="1058"/>
        <end position="1068"/>
    </location>
</feature>
<feature type="compositionally biased region" description="Basic and acidic residues" evidence="1">
    <location>
        <begin position="498"/>
        <end position="508"/>
    </location>
</feature>
<feature type="compositionally biased region" description="Basic and acidic residues" evidence="1">
    <location>
        <begin position="574"/>
        <end position="584"/>
    </location>
</feature>
<feature type="compositionally biased region" description="Polar residues" evidence="1">
    <location>
        <begin position="427"/>
        <end position="439"/>
    </location>
</feature>
<feature type="compositionally biased region" description="Basic and acidic residues" evidence="1">
    <location>
        <begin position="533"/>
        <end position="542"/>
    </location>
</feature>
<evidence type="ECO:0000313" key="4">
    <source>
        <dbReference type="Proteomes" id="UP001314229"/>
    </source>
</evidence>
<organism evidence="3 4">
    <name type="scientific">Scomber scombrus</name>
    <name type="common">Atlantic mackerel</name>
    <name type="synonym">Scomber vernalis</name>
    <dbReference type="NCBI Taxonomy" id="13677"/>
    <lineage>
        <taxon>Eukaryota</taxon>
        <taxon>Metazoa</taxon>
        <taxon>Chordata</taxon>
        <taxon>Craniata</taxon>
        <taxon>Vertebrata</taxon>
        <taxon>Euteleostomi</taxon>
        <taxon>Actinopterygii</taxon>
        <taxon>Neopterygii</taxon>
        <taxon>Teleostei</taxon>
        <taxon>Neoteleostei</taxon>
        <taxon>Acanthomorphata</taxon>
        <taxon>Pelagiaria</taxon>
        <taxon>Scombriformes</taxon>
        <taxon>Scombridae</taxon>
        <taxon>Scomber</taxon>
    </lineage>
</organism>
<feature type="compositionally biased region" description="Low complexity" evidence="1">
    <location>
        <begin position="736"/>
        <end position="745"/>
    </location>
</feature>
<feature type="compositionally biased region" description="Basic and acidic residues" evidence="1">
    <location>
        <begin position="144"/>
        <end position="158"/>
    </location>
</feature>
<comment type="caution">
    <text evidence="3">The sequence shown here is derived from an EMBL/GenBank/DDBJ whole genome shotgun (WGS) entry which is preliminary data.</text>
</comment>
<dbReference type="Proteomes" id="UP001314229">
    <property type="component" value="Unassembled WGS sequence"/>
</dbReference>
<feature type="region of interest" description="Disordered" evidence="1">
    <location>
        <begin position="426"/>
        <end position="555"/>
    </location>
</feature>
<feature type="compositionally biased region" description="Basic residues" evidence="1">
    <location>
        <begin position="244"/>
        <end position="261"/>
    </location>
</feature>
<feature type="region of interest" description="Disordered" evidence="1">
    <location>
        <begin position="244"/>
        <end position="377"/>
    </location>
</feature>
<protein>
    <submittedName>
        <fullName evidence="3">CRACD-like protein</fullName>
    </submittedName>
</protein>
<dbReference type="PANTHER" id="PTHR47743">
    <property type="entry name" value="KIAA1210 / KIAA1211 FAMILY MEMBER"/>
    <property type="match status" value="1"/>
</dbReference>
<dbReference type="InterPro" id="IPR028030">
    <property type="entry name" value="DUF4592"/>
</dbReference>
<proteinExistence type="predicted"/>
<dbReference type="InterPro" id="IPR026713">
    <property type="entry name" value="CRACD-like"/>
</dbReference>
<feature type="region of interest" description="Disordered" evidence="1">
    <location>
        <begin position="197"/>
        <end position="224"/>
    </location>
</feature>
<accession>A0AAV1NJ83</accession>
<feature type="compositionally biased region" description="Basic and acidic residues" evidence="1">
    <location>
        <begin position="1029"/>
        <end position="1039"/>
    </location>
</feature>
<feature type="domain" description="DUF4592" evidence="2">
    <location>
        <begin position="130"/>
        <end position="258"/>
    </location>
</feature>
<evidence type="ECO:0000313" key="3">
    <source>
        <dbReference type="EMBL" id="CAK6959210.1"/>
    </source>
</evidence>
<feature type="compositionally biased region" description="Low complexity" evidence="1">
    <location>
        <begin position="1045"/>
        <end position="1057"/>
    </location>
</feature>
<reference evidence="3 4" key="1">
    <citation type="submission" date="2024-01" db="EMBL/GenBank/DDBJ databases">
        <authorList>
            <person name="Alioto T."/>
            <person name="Alioto T."/>
            <person name="Gomez Garrido J."/>
        </authorList>
    </citation>
    <scope>NUCLEOTIDE SEQUENCE [LARGE SCALE GENOMIC DNA]</scope>
</reference>
<name>A0AAV1NJ83_SCOSC</name>
<feature type="region of interest" description="Disordered" evidence="1">
    <location>
        <begin position="885"/>
        <end position="917"/>
    </location>
</feature>
<evidence type="ECO:0000259" key="2">
    <source>
        <dbReference type="Pfam" id="PF15262"/>
    </source>
</evidence>
<feature type="region of interest" description="Disordered" evidence="1">
    <location>
        <begin position="132"/>
        <end position="182"/>
    </location>
</feature>
<feature type="compositionally biased region" description="Polar residues" evidence="1">
    <location>
        <begin position="885"/>
        <end position="908"/>
    </location>
</feature>
<dbReference type="Pfam" id="PF15262">
    <property type="entry name" value="DUF4592"/>
    <property type="match status" value="1"/>
</dbReference>
<evidence type="ECO:0000256" key="1">
    <source>
        <dbReference type="SAM" id="MobiDB-lite"/>
    </source>
</evidence>
<feature type="compositionally biased region" description="Polar residues" evidence="1">
    <location>
        <begin position="746"/>
        <end position="761"/>
    </location>
</feature>
<sequence length="1087" mass="118573">MHNVERLYYRELYACVSRCDLDPSPSQSLSGRKKSKLKSLKSRLFGRSKRAGAEEKTKLSQSTSDITAGKGLGSDEDLACSQGMMGSRAFSHDSIFLADLVLSDAEPARVLSQENVHSKIKDLQMKLQQQKMHLGPPPPVPPVRRPEELCGHSEDDGLPHSPSEISGCDITTGGALSMPVSQPSYRPLSPILKPVSTKSVPPNPSHTFPLSVPANPSPSAVEPPLDFSSPVQFTPCLDMSAARHRMSIKPRNQRASTKKRLTAHDSNLHTVNNIDHPESEKEEEQQFTAVEEVTLEKEQGRDNAPMTSQELPSKSPELVSITSEAAPKSSSLPFSQQDPVLPGRSPSISSQILRVKPPRHGDIMQNERPHSSFIPSELKETREGLEEFEIQVMSYDKRNSLNKADINSKEVSSDQLSAGFGSVVAPRSSSVYQQVQSEPENIIGIKRPAPGSGSFKISISTAKSRDNERPRSGSFVLEQVATWKKTGGGSEDTVPPSMKEREERKDFQPRGGPIAVGRLRQEVAPHKSSVPWDRGDSLKKVESVTPPKNVTTDAGVIEGEEMESSQELVEEAVEAKEFQDEEGKTTFGVKLRSTSLSMRNRSDAPSNHHSKPLSCEEQRDKQKTQEISDNADNMSKTLPTSTSGDVRATEPTPSGFSLPVKNNPPSSDDSHTIRTEVQTSPKEVEAALCASQEPQPAPQTASSEVSWMSLAMEKTRSIQQLFTSRFPRDFTGGQAVPRPQVQVQPTNQRETSTGSQIQTQTVKLQQSTAPLLAARQPLTDTVKAEPVQSRGQSLIVKSSIMPTMQEKSSTMSPVQSNTSKEQQMSKQVNEHQLHSITAQPVSHSASHSAVQTNLWTTQSPLRSSPQTVITTQFAQTSATQTLAQSYLSSGQQQPPWSNRVLQPSNQPKSTTSAPTLVSTASTAAAPSLLSALGRGEKTVIVLEKESPPLQEKQTVWDGSIKGDKAAFLEKRAQWTTLPGTKGVEVRKTQTEMQTSGESPASVKPTPVSKDTKLEGRQGVNLAESSPTRVPDRPREDKWPRKNVGPSSSPSSSPILPSTLQSMSESGQPSWMELAKRKSMAWSDKTMD</sequence>
<dbReference type="AlphaFoldDB" id="A0AAV1NJ83"/>
<feature type="compositionally biased region" description="Polar residues" evidence="1">
    <location>
        <begin position="627"/>
        <end position="644"/>
    </location>
</feature>
<feature type="compositionally biased region" description="Basic and acidic residues" evidence="1">
    <location>
        <begin position="359"/>
        <end position="370"/>
    </location>
</feature>
<feature type="region of interest" description="Disordered" evidence="1">
    <location>
        <begin position="979"/>
        <end position="1087"/>
    </location>
</feature>
<feature type="compositionally biased region" description="Polar residues" evidence="1">
    <location>
        <begin position="592"/>
        <end position="607"/>
    </location>
</feature>